<dbReference type="InterPro" id="IPR029044">
    <property type="entry name" value="Nucleotide-diphossugar_trans"/>
</dbReference>
<keyword evidence="2 4" id="KW-0548">Nucleotidyltransferase</keyword>
<dbReference type="Proteomes" id="UP001172082">
    <property type="component" value="Unassembled WGS sequence"/>
</dbReference>
<dbReference type="SUPFAM" id="SSF53448">
    <property type="entry name" value="Nucleotide-diphospho-sugar transferases"/>
    <property type="match status" value="1"/>
</dbReference>
<evidence type="ECO:0000256" key="1">
    <source>
        <dbReference type="ARBA" id="ARBA00022679"/>
    </source>
</evidence>
<proteinExistence type="predicted"/>
<dbReference type="EMBL" id="JAUJEA010000013">
    <property type="protein sequence ID" value="MDN5204778.1"/>
    <property type="molecule type" value="Genomic_DNA"/>
</dbReference>
<evidence type="ECO:0000313" key="4">
    <source>
        <dbReference type="EMBL" id="MDN5204778.1"/>
    </source>
</evidence>
<dbReference type="PANTHER" id="PTHR43584">
    <property type="entry name" value="NUCLEOTIDYL TRANSFERASE"/>
    <property type="match status" value="1"/>
</dbReference>
<dbReference type="Gene3D" id="3.90.550.10">
    <property type="entry name" value="Spore Coat Polysaccharide Biosynthesis Protein SpsA, Chain A"/>
    <property type="match status" value="1"/>
</dbReference>
<comment type="caution">
    <text evidence="4">The sequence shown here is derived from an EMBL/GenBank/DDBJ whole genome shotgun (WGS) entry which is preliminary data.</text>
</comment>
<evidence type="ECO:0000259" key="3">
    <source>
        <dbReference type="Pfam" id="PF12804"/>
    </source>
</evidence>
<dbReference type="InterPro" id="IPR025877">
    <property type="entry name" value="MobA-like_NTP_Trfase"/>
</dbReference>
<dbReference type="Pfam" id="PF12804">
    <property type="entry name" value="NTP_transf_3"/>
    <property type="match status" value="1"/>
</dbReference>
<protein>
    <submittedName>
        <fullName evidence="4">Phosphocholine cytidylyltransferase family protein</fullName>
    </submittedName>
</protein>
<accession>A0ABT8KWK0</accession>
<evidence type="ECO:0000256" key="2">
    <source>
        <dbReference type="ARBA" id="ARBA00022695"/>
    </source>
</evidence>
<sequence length="252" mass="28982">MQLPKIRTAVILAAGLGTRLGDKTEHQPKGFLEIDGQSLIERSIQKLIEVGMERVVIGTGYLHHFFDRLKHKYHQIETCRSPIFAETGSMYTLYNARDLLEEDFLLLESDLLYDKLGLNEILSDQRPDVILGSGFTKSDDEVFIEADEKHHLINMSKKREELNSIYAELVGINKISFETFQIMCQYCEKIYETDKSIHYEDAFVGISTVKDIFIKKLPDYAWCEIDDENHLRRALELVYPKILASEKGAEAS</sequence>
<feature type="domain" description="MobA-like NTP transferase" evidence="3">
    <location>
        <begin position="9"/>
        <end position="107"/>
    </location>
</feature>
<reference evidence="4" key="1">
    <citation type="submission" date="2023-06" db="EMBL/GenBank/DDBJ databases">
        <title>Genomic of Parafulvivirga corallium.</title>
        <authorList>
            <person name="Wang G."/>
        </authorList>
    </citation>
    <scope>NUCLEOTIDE SEQUENCE</scope>
    <source>
        <strain evidence="4">BMA10</strain>
    </source>
</reference>
<keyword evidence="5" id="KW-1185">Reference proteome</keyword>
<keyword evidence="1" id="KW-0808">Transferase</keyword>
<organism evidence="4 5">
    <name type="scientific">Splendidivirga corallicola</name>
    <dbReference type="NCBI Taxonomy" id="3051826"/>
    <lineage>
        <taxon>Bacteria</taxon>
        <taxon>Pseudomonadati</taxon>
        <taxon>Bacteroidota</taxon>
        <taxon>Cytophagia</taxon>
        <taxon>Cytophagales</taxon>
        <taxon>Splendidivirgaceae</taxon>
        <taxon>Splendidivirga</taxon>
    </lineage>
</organism>
<dbReference type="PANTHER" id="PTHR43584:SF5">
    <property type="entry name" value="PROTEIN LICC"/>
    <property type="match status" value="1"/>
</dbReference>
<dbReference type="GO" id="GO:0016779">
    <property type="term" value="F:nucleotidyltransferase activity"/>
    <property type="evidence" value="ECO:0007669"/>
    <property type="project" value="UniProtKB-KW"/>
</dbReference>
<name>A0ABT8KWK0_9BACT</name>
<evidence type="ECO:0000313" key="5">
    <source>
        <dbReference type="Proteomes" id="UP001172082"/>
    </source>
</evidence>
<dbReference type="CDD" id="cd02523">
    <property type="entry name" value="PC_cytidylyltransferase"/>
    <property type="match status" value="1"/>
</dbReference>
<gene>
    <name evidence="4" type="ORF">QQ008_25535</name>
</gene>
<dbReference type="RefSeq" id="WP_346754802.1">
    <property type="nucleotide sequence ID" value="NZ_JAUJEA010000013.1"/>
</dbReference>
<dbReference type="InterPro" id="IPR050065">
    <property type="entry name" value="GlmU-like"/>
</dbReference>